<dbReference type="AlphaFoldDB" id="A0A8T2SSR8"/>
<evidence type="ECO:0000256" key="1">
    <source>
        <dbReference type="ARBA" id="ARBA00004477"/>
    </source>
</evidence>
<keyword evidence="9" id="KW-0333">Golgi apparatus</keyword>
<keyword evidence="8 11" id="KW-1133">Transmembrane helix</keyword>
<dbReference type="PANTHER" id="PTHR14083">
    <property type="entry name" value="YIP1 INTERACTING FACTOR HOMOLOG YIF1 PROTEIN"/>
    <property type="match status" value="1"/>
</dbReference>
<keyword evidence="6" id="KW-0256">Endoplasmic reticulum</keyword>
<accession>A0A8T2SSR8</accession>
<name>A0A8T2SSR8_CERRI</name>
<gene>
    <name evidence="12" type="ORF">KP509_18G071700</name>
</gene>
<dbReference type="Pfam" id="PF03878">
    <property type="entry name" value="YIF1"/>
    <property type="match status" value="1"/>
</dbReference>
<dbReference type="InterPro" id="IPR005578">
    <property type="entry name" value="Yif1_fam"/>
</dbReference>
<evidence type="ECO:0000256" key="9">
    <source>
        <dbReference type="ARBA" id="ARBA00023034"/>
    </source>
</evidence>
<comment type="similarity">
    <text evidence="3">Belongs to the YIF1 family.</text>
</comment>
<keyword evidence="7" id="KW-0653">Protein transport</keyword>
<sequence>MAWQPPSSQQVPLYDDIGGAQRAAPGYGPGPDILRSGLGLYGEKLFGTGRDYVQSNINRYFAGQDIRYYFQVNDQYVMNKLKVILFPFFHRGHWTRIAEQVSGGLIFRPPVFDINAPDLYIPFMAFGTFVVLSGIAFGIFGKFTPEAMSVQFTKGLLGWMANVIIIRLSLYALGNADAAILDIVSYAGYAFVSVSVSILSRIIWSYSYYLVMPWTSLCMAIFLVKTMKRVLFAGVRTYDRDSSKHHYLLLFMAAAQFPLSLWLGYLKNI</sequence>
<feature type="transmembrane region" description="Helical" evidence="11">
    <location>
        <begin position="247"/>
        <end position="266"/>
    </location>
</feature>
<dbReference type="OMA" id="SGYKFVH"/>
<evidence type="ECO:0000256" key="8">
    <source>
        <dbReference type="ARBA" id="ARBA00022989"/>
    </source>
</evidence>
<organism evidence="12 13">
    <name type="scientific">Ceratopteris richardii</name>
    <name type="common">Triangle waterfern</name>
    <dbReference type="NCBI Taxonomy" id="49495"/>
    <lineage>
        <taxon>Eukaryota</taxon>
        <taxon>Viridiplantae</taxon>
        <taxon>Streptophyta</taxon>
        <taxon>Embryophyta</taxon>
        <taxon>Tracheophyta</taxon>
        <taxon>Polypodiopsida</taxon>
        <taxon>Polypodiidae</taxon>
        <taxon>Polypodiales</taxon>
        <taxon>Pteridineae</taxon>
        <taxon>Pteridaceae</taxon>
        <taxon>Parkerioideae</taxon>
        <taxon>Ceratopteris</taxon>
    </lineage>
</organism>
<dbReference type="OrthoDB" id="337750at2759"/>
<proteinExistence type="inferred from homology"/>
<evidence type="ECO:0000256" key="11">
    <source>
        <dbReference type="SAM" id="Phobius"/>
    </source>
</evidence>
<evidence type="ECO:0000256" key="3">
    <source>
        <dbReference type="ARBA" id="ARBA00009727"/>
    </source>
</evidence>
<keyword evidence="10 11" id="KW-0472">Membrane</keyword>
<reference evidence="12" key="1">
    <citation type="submission" date="2021-08" db="EMBL/GenBank/DDBJ databases">
        <title>WGS assembly of Ceratopteris richardii.</title>
        <authorList>
            <person name="Marchant D.B."/>
            <person name="Chen G."/>
            <person name="Jenkins J."/>
            <person name="Shu S."/>
            <person name="Leebens-Mack J."/>
            <person name="Grimwood J."/>
            <person name="Schmutz J."/>
            <person name="Soltis P."/>
            <person name="Soltis D."/>
            <person name="Chen Z.-H."/>
        </authorList>
    </citation>
    <scope>NUCLEOTIDE SEQUENCE</scope>
    <source>
        <strain evidence="12">Whitten #5841</strain>
        <tissue evidence="12">Leaf</tissue>
    </source>
</reference>
<protein>
    <submittedName>
        <fullName evidence="12">Uncharacterized protein</fullName>
    </submittedName>
</protein>
<evidence type="ECO:0000313" key="13">
    <source>
        <dbReference type="Proteomes" id="UP000825935"/>
    </source>
</evidence>
<feature type="transmembrane region" description="Helical" evidence="11">
    <location>
        <begin position="179"/>
        <end position="199"/>
    </location>
</feature>
<feature type="transmembrane region" description="Helical" evidence="11">
    <location>
        <begin position="119"/>
        <end position="140"/>
    </location>
</feature>
<evidence type="ECO:0000256" key="7">
    <source>
        <dbReference type="ARBA" id="ARBA00022927"/>
    </source>
</evidence>
<evidence type="ECO:0000256" key="4">
    <source>
        <dbReference type="ARBA" id="ARBA00022448"/>
    </source>
</evidence>
<dbReference type="GO" id="GO:0006888">
    <property type="term" value="P:endoplasmic reticulum to Golgi vesicle-mediated transport"/>
    <property type="evidence" value="ECO:0007669"/>
    <property type="project" value="InterPro"/>
</dbReference>
<feature type="transmembrane region" description="Helical" evidence="11">
    <location>
        <begin position="206"/>
        <end position="227"/>
    </location>
</feature>
<dbReference type="GO" id="GO:0005789">
    <property type="term" value="C:endoplasmic reticulum membrane"/>
    <property type="evidence" value="ECO:0007669"/>
    <property type="project" value="UniProtKB-SubCell"/>
</dbReference>
<dbReference type="GO" id="GO:0000139">
    <property type="term" value="C:Golgi membrane"/>
    <property type="evidence" value="ECO:0007669"/>
    <property type="project" value="UniProtKB-SubCell"/>
</dbReference>
<keyword evidence="4" id="KW-0813">Transport</keyword>
<dbReference type="PANTHER" id="PTHR14083:SF0">
    <property type="entry name" value="YIP1D-INTERACTING FACTOR 1, ISOFORM C"/>
    <property type="match status" value="1"/>
</dbReference>
<evidence type="ECO:0000256" key="2">
    <source>
        <dbReference type="ARBA" id="ARBA00004653"/>
    </source>
</evidence>
<evidence type="ECO:0000313" key="12">
    <source>
        <dbReference type="EMBL" id="KAH7366302.1"/>
    </source>
</evidence>
<dbReference type="Proteomes" id="UP000825935">
    <property type="component" value="Chromosome 18"/>
</dbReference>
<keyword evidence="5 11" id="KW-0812">Transmembrane</keyword>
<dbReference type="GO" id="GO:0030134">
    <property type="term" value="C:COPII-coated ER to Golgi transport vesicle"/>
    <property type="evidence" value="ECO:0007669"/>
    <property type="project" value="TreeGrafter"/>
</dbReference>
<evidence type="ECO:0000256" key="5">
    <source>
        <dbReference type="ARBA" id="ARBA00022692"/>
    </source>
</evidence>
<dbReference type="GO" id="GO:0005793">
    <property type="term" value="C:endoplasmic reticulum-Golgi intermediate compartment"/>
    <property type="evidence" value="ECO:0007669"/>
    <property type="project" value="TreeGrafter"/>
</dbReference>
<keyword evidence="13" id="KW-1185">Reference proteome</keyword>
<evidence type="ECO:0000256" key="10">
    <source>
        <dbReference type="ARBA" id="ARBA00023136"/>
    </source>
</evidence>
<evidence type="ECO:0000256" key="6">
    <source>
        <dbReference type="ARBA" id="ARBA00022824"/>
    </source>
</evidence>
<dbReference type="GO" id="GO:0015031">
    <property type="term" value="P:protein transport"/>
    <property type="evidence" value="ECO:0007669"/>
    <property type="project" value="UniProtKB-KW"/>
</dbReference>
<comment type="subcellular location">
    <subcellularLocation>
        <location evidence="1">Endoplasmic reticulum membrane</location>
        <topology evidence="1">Multi-pass membrane protein</topology>
    </subcellularLocation>
    <subcellularLocation>
        <location evidence="2">Golgi apparatus membrane</location>
        <topology evidence="2">Multi-pass membrane protein</topology>
    </subcellularLocation>
</comment>
<dbReference type="EMBL" id="CM035423">
    <property type="protein sequence ID" value="KAH7366302.1"/>
    <property type="molecule type" value="Genomic_DNA"/>
</dbReference>
<comment type="caution">
    <text evidence="12">The sequence shown here is derived from an EMBL/GenBank/DDBJ whole genome shotgun (WGS) entry which is preliminary data.</text>
</comment>